<keyword evidence="4 6" id="KW-1133">Transmembrane helix</keyword>
<evidence type="ECO:0000256" key="5">
    <source>
        <dbReference type="ARBA" id="ARBA00023136"/>
    </source>
</evidence>
<dbReference type="RefSeq" id="WP_386706450.1">
    <property type="nucleotide sequence ID" value="NZ_JBHRYF010000001.1"/>
</dbReference>
<comment type="caution">
    <text evidence="8">The sequence shown here is derived from an EMBL/GenBank/DDBJ whole genome shotgun (WGS) entry which is preliminary data.</text>
</comment>
<keyword evidence="3 6" id="KW-0812">Transmembrane</keyword>
<evidence type="ECO:0000259" key="7">
    <source>
        <dbReference type="Pfam" id="PF12823"/>
    </source>
</evidence>
<evidence type="ECO:0000256" key="2">
    <source>
        <dbReference type="ARBA" id="ARBA00022475"/>
    </source>
</evidence>
<dbReference type="NCBIfam" id="TIGR03954">
    <property type="entry name" value="integ_memb_HG"/>
    <property type="match status" value="1"/>
</dbReference>
<organism evidence="8 9">
    <name type="scientific">Luteimonas notoginsengisoli</name>
    <dbReference type="NCBI Taxonomy" id="1578200"/>
    <lineage>
        <taxon>Bacteria</taxon>
        <taxon>Pseudomonadati</taxon>
        <taxon>Pseudomonadota</taxon>
        <taxon>Gammaproteobacteria</taxon>
        <taxon>Lysobacterales</taxon>
        <taxon>Lysobacteraceae</taxon>
        <taxon>Luteimonas</taxon>
    </lineage>
</organism>
<comment type="subcellular location">
    <subcellularLocation>
        <location evidence="1">Cell membrane</location>
        <topology evidence="1">Multi-pass membrane protein</topology>
    </subcellularLocation>
</comment>
<dbReference type="InterPro" id="IPR023845">
    <property type="entry name" value="DUF3817_TM"/>
</dbReference>
<feature type="transmembrane region" description="Helical" evidence="6">
    <location>
        <begin position="40"/>
        <end position="62"/>
    </location>
</feature>
<gene>
    <name evidence="8" type="ORF">ACFOM9_04185</name>
</gene>
<protein>
    <submittedName>
        <fullName evidence="8">DUF3817 domain-containing protein</fullName>
    </submittedName>
</protein>
<evidence type="ECO:0000313" key="9">
    <source>
        <dbReference type="Proteomes" id="UP001595724"/>
    </source>
</evidence>
<evidence type="ECO:0000256" key="6">
    <source>
        <dbReference type="SAM" id="Phobius"/>
    </source>
</evidence>
<proteinExistence type="predicted"/>
<feature type="domain" description="DUF3817" evidence="7">
    <location>
        <begin position="6"/>
        <end position="93"/>
    </location>
</feature>
<dbReference type="Pfam" id="PF12823">
    <property type="entry name" value="DUF3817"/>
    <property type="match status" value="1"/>
</dbReference>
<keyword evidence="9" id="KW-1185">Reference proteome</keyword>
<sequence>MSPIGKLFAVTALIEAFTWAGLLVGMYLKYGSGTTDLGVWLFGRLHGAAFLLYILVAFVAGARLRWPMWALLLAVLAAIPPLVTLPLELWFRRRGLLSATGV</sequence>
<feature type="transmembrane region" description="Helical" evidence="6">
    <location>
        <begin position="69"/>
        <end position="91"/>
    </location>
</feature>
<evidence type="ECO:0000256" key="4">
    <source>
        <dbReference type="ARBA" id="ARBA00022989"/>
    </source>
</evidence>
<keyword evidence="5 6" id="KW-0472">Membrane</keyword>
<name>A0ABV7URK9_9GAMM</name>
<keyword evidence="2" id="KW-1003">Cell membrane</keyword>
<dbReference type="PANTHER" id="PTHR40077">
    <property type="entry name" value="MEMBRANE PROTEIN-RELATED"/>
    <property type="match status" value="1"/>
</dbReference>
<evidence type="ECO:0000313" key="8">
    <source>
        <dbReference type="EMBL" id="MFC3659279.1"/>
    </source>
</evidence>
<dbReference type="Proteomes" id="UP001595724">
    <property type="component" value="Unassembled WGS sequence"/>
</dbReference>
<accession>A0ABV7URK9</accession>
<dbReference type="PANTHER" id="PTHR40077:SF1">
    <property type="entry name" value="MEMBRANE PROTEIN"/>
    <property type="match status" value="1"/>
</dbReference>
<evidence type="ECO:0000256" key="3">
    <source>
        <dbReference type="ARBA" id="ARBA00022692"/>
    </source>
</evidence>
<evidence type="ECO:0000256" key="1">
    <source>
        <dbReference type="ARBA" id="ARBA00004651"/>
    </source>
</evidence>
<feature type="transmembrane region" description="Helical" evidence="6">
    <location>
        <begin position="7"/>
        <end position="28"/>
    </location>
</feature>
<reference evidence="9" key="1">
    <citation type="journal article" date="2019" name="Int. J. Syst. Evol. Microbiol.">
        <title>The Global Catalogue of Microorganisms (GCM) 10K type strain sequencing project: providing services to taxonomists for standard genome sequencing and annotation.</title>
        <authorList>
            <consortium name="The Broad Institute Genomics Platform"/>
            <consortium name="The Broad Institute Genome Sequencing Center for Infectious Disease"/>
            <person name="Wu L."/>
            <person name="Ma J."/>
        </authorList>
    </citation>
    <scope>NUCLEOTIDE SEQUENCE [LARGE SCALE GENOMIC DNA]</scope>
    <source>
        <strain evidence="9">KCTC 42211</strain>
    </source>
</reference>
<dbReference type="EMBL" id="JBHRYF010000001">
    <property type="protein sequence ID" value="MFC3659279.1"/>
    <property type="molecule type" value="Genomic_DNA"/>
</dbReference>